<reference evidence="1 2" key="1">
    <citation type="submission" date="2018-07" db="EMBL/GenBank/DDBJ databases">
        <title>Genomic Encyclopedia of Type Strains, Phase IV (KMG-IV): sequencing the most valuable type-strain genomes for metagenomic binning, comparative biology and taxonomic classification.</title>
        <authorList>
            <person name="Goeker M."/>
        </authorList>
    </citation>
    <scope>NUCLEOTIDE SEQUENCE [LARGE SCALE GENOMIC DNA]</scope>
    <source>
        <strain evidence="1 2">DSM 27696</strain>
    </source>
</reference>
<name>A0A368XK22_9BACI</name>
<gene>
    <name evidence="1" type="ORF">DFR57_109104</name>
</gene>
<dbReference type="EMBL" id="QPJJ01000009">
    <property type="protein sequence ID" value="RCW66384.1"/>
    <property type="molecule type" value="Genomic_DNA"/>
</dbReference>
<dbReference type="AlphaFoldDB" id="A0A368XK22"/>
<accession>A0A368XK22</accession>
<dbReference type="Proteomes" id="UP000252585">
    <property type="component" value="Unassembled WGS sequence"/>
</dbReference>
<organism evidence="1 2">
    <name type="scientific">Saliterribacillus persicus</name>
    <dbReference type="NCBI Taxonomy" id="930114"/>
    <lineage>
        <taxon>Bacteria</taxon>
        <taxon>Bacillati</taxon>
        <taxon>Bacillota</taxon>
        <taxon>Bacilli</taxon>
        <taxon>Bacillales</taxon>
        <taxon>Bacillaceae</taxon>
        <taxon>Saliterribacillus</taxon>
    </lineage>
</organism>
<comment type="caution">
    <text evidence="1">The sequence shown here is derived from an EMBL/GenBank/DDBJ whole genome shotgun (WGS) entry which is preliminary data.</text>
</comment>
<evidence type="ECO:0000313" key="1">
    <source>
        <dbReference type="EMBL" id="RCW66384.1"/>
    </source>
</evidence>
<proteinExistence type="predicted"/>
<sequence length="32" mass="3703">MKNTLLFTLVTIVSTIAYVVVSRSIEETRDFR</sequence>
<keyword evidence="2" id="KW-1185">Reference proteome</keyword>
<protein>
    <submittedName>
        <fullName evidence="1">Uncharacterized protein</fullName>
    </submittedName>
</protein>
<evidence type="ECO:0000313" key="2">
    <source>
        <dbReference type="Proteomes" id="UP000252585"/>
    </source>
</evidence>